<dbReference type="InterPro" id="IPR036985">
    <property type="entry name" value="Transglutaminase-like_sf"/>
</dbReference>
<dbReference type="AlphaFoldDB" id="A0A210PDW7"/>
<evidence type="ECO:0000256" key="1">
    <source>
        <dbReference type="ARBA" id="ARBA00004123"/>
    </source>
</evidence>
<dbReference type="GO" id="GO:0000111">
    <property type="term" value="C:nucleotide-excision repair factor 2 complex"/>
    <property type="evidence" value="ECO:0007669"/>
    <property type="project" value="TreeGrafter"/>
</dbReference>
<evidence type="ECO:0000259" key="9">
    <source>
        <dbReference type="SMART" id="SM01030"/>
    </source>
</evidence>
<dbReference type="SMART" id="SM01030">
    <property type="entry name" value="BHD_1"/>
    <property type="match status" value="1"/>
</dbReference>
<feature type="compositionally biased region" description="Polar residues" evidence="8">
    <location>
        <begin position="273"/>
        <end position="291"/>
    </location>
</feature>
<evidence type="ECO:0000256" key="4">
    <source>
        <dbReference type="ARBA" id="ARBA00022763"/>
    </source>
</evidence>
<reference evidence="12 13" key="1">
    <citation type="journal article" date="2017" name="Nat. Ecol. Evol.">
        <title>Scallop genome provides insights into evolution of bilaterian karyotype and development.</title>
        <authorList>
            <person name="Wang S."/>
            <person name="Zhang J."/>
            <person name="Jiao W."/>
            <person name="Li J."/>
            <person name="Xun X."/>
            <person name="Sun Y."/>
            <person name="Guo X."/>
            <person name="Huan P."/>
            <person name="Dong B."/>
            <person name="Zhang L."/>
            <person name="Hu X."/>
            <person name="Sun X."/>
            <person name="Wang J."/>
            <person name="Zhao C."/>
            <person name="Wang Y."/>
            <person name="Wang D."/>
            <person name="Huang X."/>
            <person name="Wang R."/>
            <person name="Lv J."/>
            <person name="Li Y."/>
            <person name="Zhang Z."/>
            <person name="Liu B."/>
            <person name="Lu W."/>
            <person name="Hui Y."/>
            <person name="Liang J."/>
            <person name="Zhou Z."/>
            <person name="Hou R."/>
            <person name="Li X."/>
            <person name="Liu Y."/>
            <person name="Li H."/>
            <person name="Ning X."/>
            <person name="Lin Y."/>
            <person name="Zhao L."/>
            <person name="Xing Q."/>
            <person name="Dou J."/>
            <person name="Li Y."/>
            <person name="Mao J."/>
            <person name="Guo H."/>
            <person name="Dou H."/>
            <person name="Li T."/>
            <person name="Mu C."/>
            <person name="Jiang W."/>
            <person name="Fu Q."/>
            <person name="Fu X."/>
            <person name="Miao Y."/>
            <person name="Liu J."/>
            <person name="Yu Q."/>
            <person name="Li R."/>
            <person name="Liao H."/>
            <person name="Li X."/>
            <person name="Kong Y."/>
            <person name="Jiang Z."/>
            <person name="Chourrout D."/>
            <person name="Li R."/>
            <person name="Bao Z."/>
        </authorList>
    </citation>
    <scope>NUCLEOTIDE SEQUENCE [LARGE SCALE GENOMIC DNA]</scope>
    <source>
        <strain evidence="12 13">PY_sf001</strain>
    </source>
</reference>
<feature type="compositionally biased region" description="Acidic residues" evidence="8">
    <location>
        <begin position="462"/>
        <end position="487"/>
    </location>
</feature>
<keyword evidence="13" id="KW-1185">Reference proteome</keyword>
<dbReference type="PANTHER" id="PTHR12135">
    <property type="entry name" value="DNA REPAIR PROTEIN XP-C / RAD4"/>
    <property type="match status" value="1"/>
</dbReference>
<dbReference type="InterPro" id="IPR018325">
    <property type="entry name" value="Rad4/PNGase_transGLS-fold"/>
</dbReference>
<keyword evidence="4" id="KW-0227">DNA damage</keyword>
<dbReference type="GO" id="GO:0005737">
    <property type="term" value="C:cytoplasm"/>
    <property type="evidence" value="ECO:0007669"/>
    <property type="project" value="TreeGrafter"/>
</dbReference>
<dbReference type="STRING" id="6573.A0A210PDW7"/>
<feature type="region of interest" description="Disordered" evidence="8">
    <location>
        <begin position="51"/>
        <end position="198"/>
    </location>
</feature>
<dbReference type="InterPro" id="IPR018328">
    <property type="entry name" value="Rad4_beta-hairpin_dom3"/>
</dbReference>
<evidence type="ECO:0000313" key="13">
    <source>
        <dbReference type="Proteomes" id="UP000242188"/>
    </source>
</evidence>
<feature type="compositionally biased region" description="Basic and acidic residues" evidence="8">
    <location>
        <begin position="365"/>
        <end position="375"/>
    </location>
</feature>
<keyword evidence="6" id="KW-0234">DNA repair</keyword>
<feature type="compositionally biased region" description="Basic residues" evidence="8">
    <location>
        <begin position="865"/>
        <end position="875"/>
    </location>
</feature>
<comment type="caution">
    <text evidence="12">The sequence shown here is derived from an EMBL/GenBank/DDBJ whole genome shotgun (WGS) entry which is preliminary data.</text>
</comment>
<dbReference type="InterPro" id="IPR038765">
    <property type="entry name" value="Papain-like_cys_pep_sf"/>
</dbReference>
<dbReference type="SMART" id="SM01032">
    <property type="entry name" value="BHD_3"/>
    <property type="match status" value="1"/>
</dbReference>
<dbReference type="Gene3D" id="2.20.20.110">
    <property type="entry name" value="Rad4, beta-hairpin domain BHD1"/>
    <property type="match status" value="1"/>
</dbReference>
<feature type="compositionally biased region" description="Basic residues" evidence="8">
    <location>
        <begin position="819"/>
        <end position="835"/>
    </location>
</feature>
<feature type="compositionally biased region" description="Basic residues" evidence="8">
    <location>
        <begin position="175"/>
        <end position="184"/>
    </location>
</feature>
<sequence>MNVNVETAGLYVVYVIIIYNYEKQRRKYKRLQFWSESYEMAPKRKASAVKEQVNVTESDVDVKRKRQCRSRPNTSVTKQKEEQTEKAVGRGRVTKQKEEHTEKVVVRRRVTKQKEEQTEKAVGRERGSRSQGRQEKLEGNNSVLTEDNQDGSHPKTFDKGNKSTKTQVKNEKLKQPNKGKRKHVGNINDHENLEEPEPFNCKVEENQNNVFNELESGKVLNKFKDEVSDKDYINPLVCISGEANNVSGFDIDYMSSFSSDDSESEEDDKKLSFPSTNFEKSSISKDNIVNKTSEKSVKNEKTFTSNRKQPEVLHVSDEDDQRLSSEDDFETSQIGTSDRKRKAKGNTSGRVNKEKKTKPNKTKHGKQEEPSEKNAKKGTKPKPKKESNKTISKRKKSNLDNSTVKTHTNSSKVKEETVQVRKNPLKHLDESDVASVLILMEGKKKGDNSDAGPSGFGTVDRSDEESDPSMIESSDEDEEGDWEDVQDDLSQRSPKKNQLPEGGVEITIDAPQLYRKRKKKQFDWKQYVQRQINRFQKGVREDIHKVHLMCLLVRGMYLSRVCNYPQLTAQAISITPDEFSSRRPDSITMATLSRLVKWFKSVIRIAEGQSEENQMKCVLQRDFEEKRANNILELVLLFIVLLRSMGLDVRLVMSLQPMSSKPSKEDASSKSKQKKSLPNGRNSKASKPAKQSTKSKQKGAQHDEDSCSPTKKVQPKKKKKEAKGKSSKFFKNSDSEMEVVKLAGRNKSKKTKEQKCDSEDVEEKYKVKNKSLRERGSKVKPSSYKQENDIDDEEEKEDGDSDESFMSVSDTEVCDSARQKSKRNSKQTQKSRKRKVSPDVKAPESQSSENESDFEPDQTQFRSPLRTKKPLKNNRKVLSSDSDDSSSTAREGCDQWAEVYLETEHKWICVNFVKGELNAPYAIESHASQPVHYVMAYSNKGYTKDVTARYAASWLTDTRKLRADPDWIEETFAPYVDPDTDAGEREDTAIKDNLIRRPMPTSVGAFKGHPLYALKRHLLKFEAIYPNSAVPLGFIRGEPVYARDCVHVLHSRENWLKEGRAVRLGEETYKMVKSRPKWNKPKENPDALDLELFGHWQTEDYIPPPAVDGKVPRNEYGNVELFKESMLPGGTVHLKVPGLNKVAKKLGIDCVPAMMGWDTHCGFSHPILEGFVVCEEHKDILLAAWDEDQEIQRQKEAEKKEKRVIANWKLLTKGLLIKEKLKRRFDLQTFTKASSENHLEKCEDPDAAKAEDVEKSWPRNREIKKKGKKKYSETEVI</sequence>
<feature type="compositionally biased region" description="Basic residues" evidence="8">
    <location>
        <begin position="353"/>
        <end position="364"/>
    </location>
</feature>
<comment type="subcellular location">
    <subcellularLocation>
        <location evidence="1">Nucleus</location>
    </subcellularLocation>
</comment>
<feature type="compositionally biased region" description="Basic and acidic residues" evidence="8">
    <location>
        <begin position="292"/>
        <end position="301"/>
    </location>
</feature>
<dbReference type="GO" id="GO:0003684">
    <property type="term" value="F:damaged DNA binding"/>
    <property type="evidence" value="ECO:0007669"/>
    <property type="project" value="InterPro"/>
</dbReference>
<keyword evidence="5" id="KW-0238">DNA-binding</keyword>
<feature type="compositionally biased region" description="Basic and acidic residues" evidence="8">
    <location>
        <begin position="78"/>
        <end position="88"/>
    </location>
</feature>
<dbReference type="InterPro" id="IPR018327">
    <property type="entry name" value="BHD_2"/>
</dbReference>
<dbReference type="FunFam" id="2.20.20.110:FF:000001">
    <property type="entry name" value="DNA repair protein complementing XP-C cells"/>
    <property type="match status" value="1"/>
</dbReference>
<dbReference type="Pfam" id="PF10405">
    <property type="entry name" value="BHD_3"/>
    <property type="match status" value="1"/>
</dbReference>
<dbReference type="GO" id="GO:0006298">
    <property type="term" value="P:mismatch repair"/>
    <property type="evidence" value="ECO:0007669"/>
    <property type="project" value="TreeGrafter"/>
</dbReference>
<dbReference type="SMART" id="SM01031">
    <property type="entry name" value="BHD_2"/>
    <property type="match status" value="1"/>
</dbReference>
<evidence type="ECO:0000256" key="2">
    <source>
        <dbReference type="ARBA" id="ARBA00009525"/>
    </source>
</evidence>
<dbReference type="OrthoDB" id="300780at2759"/>
<dbReference type="FunFam" id="3.30.70.2460:FF:000001">
    <property type="entry name" value="DNA repair protein Rad4 family"/>
    <property type="match status" value="1"/>
</dbReference>
<dbReference type="SUPFAM" id="SSF54001">
    <property type="entry name" value="Cysteine proteinases"/>
    <property type="match status" value="1"/>
</dbReference>
<feature type="region of interest" description="Disordered" evidence="8">
    <location>
        <begin position="657"/>
        <end position="890"/>
    </location>
</feature>
<feature type="compositionally biased region" description="Basic and acidic residues" evidence="8">
    <location>
        <begin position="1235"/>
        <end position="1261"/>
    </location>
</feature>
<accession>A0A210PDW7</accession>
<feature type="compositionally biased region" description="Basic residues" evidence="8">
    <location>
        <begin position="713"/>
        <end position="728"/>
    </location>
</feature>
<dbReference type="PANTHER" id="PTHR12135:SF0">
    <property type="entry name" value="DNA REPAIR PROTEIN COMPLEMENTING XP-C CELLS"/>
    <property type="match status" value="1"/>
</dbReference>
<dbReference type="NCBIfam" id="TIGR00605">
    <property type="entry name" value="rad4"/>
    <property type="match status" value="1"/>
</dbReference>
<feature type="domain" description="Rad4 beta-hairpin" evidence="9">
    <location>
        <begin position="995"/>
        <end position="1047"/>
    </location>
</feature>
<feature type="compositionally biased region" description="Basic and acidic residues" evidence="8">
    <location>
        <begin position="95"/>
        <end position="105"/>
    </location>
</feature>
<dbReference type="InterPro" id="IPR018026">
    <property type="entry name" value="DNA_repair_Rad4-like"/>
</dbReference>
<evidence type="ECO:0000256" key="7">
    <source>
        <dbReference type="ARBA" id="ARBA00023242"/>
    </source>
</evidence>
<dbReference type="InterPro" id="IPR004583">
    <property type="entry name" value="DNA_repair_Rad4"/>
</dbReference>
<name>A0A210PDW7_MIZYE</name>
<organism evidence="12 13">
    <name type="scientific">Mizuhopecten yessoensis</name>
    <name type="common">Japanese scallop</name>
    <name type="synonym">Patinopecten yessoensis</name>
    <dbReference type="NCBI Taxonomy" id="6573"/>
    <lineage>
        <taxon>Eukaryota</taxon>
        <taxon>Metazoa</taxon>
        <taxon>Spiralia</taxon>
        <taxon>Lophotrochozoa</taxon>
        <taxon>Mollusca</taxon>
        <taxon>Bivalvia</taxon>
        <taxon>Autobranchia</taxon>
        <taxon>Pteriomorphia</taxon>
        <taxon>Pectinida</taxon>
        <taxon>Pectinoidea</taxon>
        <taxon>Pectinidae</taxon>
        <taxon>Mizuhopecten</taxon>
    </lineage>
</organism>
<feature type="compositionally biased region" description="Acidic residues" evidence="8">
    <location>
        <begin position="789"/>
        <end position="803"/>
    </location>
</feature>
<evidence type="ECO:0000256" key="5">
    <source>
        <dbReference type="ARBA" id="ARBA00023125"/>
    </source>
</evidence>
<protein>
    <submittedName>
        <fullName evidence="12">DNA repair protein complementing XP-C cell</fullName>
    </submittedName>
</protein>
<comment type="similarity">
    <text evidence="2">Belongs to the XPC family.</text>
</comment>
<dbReference type="InterPro" id="IPR042488">
    <property type="entry name" value="Rad4_BHD3_sf"/>
</dbReference>
<feature type="domain" description="Rad4 beta-hairpin" evidence="10">
    <location>
        <begin position="1049"/>
        <end position="1104"/>
    </location>
</feature>
<dbReference type="GO" id="GO:0006289">
    <property type="term" value="P:nucleotide-excision repair"/>
    <property type="evidence" value="ECO:0007669"/>
    <property type="project" value="InterPro"/>
</dbReference>
<dbReference type="InterPro" id="IPR018326">
    <property type="entry name" value="Rad4_beta-hairpin_dom1"/>
</dbReference>
<evidence type="ECO:0000256" key="6">
    <source>
        <dbReference type="ARBA" id="ARBA00023204"/>
    </source>
</evidence>
<evidence type="ECO:0000313" key="12">
    <source>
        <dbReference type="EMBL" id="OWF34662.1"/>
    </source>
</evidence>
<feature type="compositionally biased region" description="Basic and acidic residues" evidence="8">
    <location>
        <begin position="150"/>
        <end position="161"/>
    </location>
</feature>
<gene>
    <name evidence="12" type="ORF">KP79_PYT11431</name>
</gene>
<feature type="domain" description="Rad4 beta-hairpin" evidence="11">
    <location>
        <begin position="1111"/>
        <end position="1185"/>
    </location>
</feature>
<evidence type="ECO:0000259" key="11">
    <source>
        <dbReference type="SMART" id="SM01032"/>
    </source>
</evidence>
<dbReference type="GO" id="GO:0071942">
    <property type="term" value="C:XPC complex"/>
    <property type="evidence" value="ECO:0007669"/>
    <property type="project" value="TreeGrafter"/>
</dbReference>
<dbReference type="GO" id="GO:0003697">
    <property type="term" value="F:single-stranded DNA binding"/>
    <property type="evidence" value="ECO:0007669"/>
    <property type="project" value="TreeGrafter"/>
</dbReference>
<dbReference type="Proteomes" id="UP000242188">
    <property type="component" value="Unassembled WGS sequence"/>
</dbReference>
<keyword evidence="7" id="KW-0539">Nucleus</keyword>
<feature type="region of interest" description="Disordered" evidence="8">
    <location>
        <begin position="257"/>
        <end position="504"/>
    </location>
</feature>
<dbReference type="Pfam" id="PF10403">
    <property type="entry name" value="BHD_1"/>
    <property type="match status" value="1"/>
</dbReference>
<feature type="compositionally biased region" description="Polar residues" evidence="8">
    <location>
        <begin position="399"/>
        <end position="411"/>
    </location>
</feature>
<feature type="compositionally biased region" description="Basic and acidic residues" evidence="8">
    <location>
        <begin position="308"/>
        <end position="325"/>
    </location>
</feature>
<dbReference type="Gene3D" id="3.90.260.10">
    <property type="entry name" value="Transglutaminase-like"/>
    <property type="match status" value="2"/>
</dbReference>
<feature type="compositionally biased region" description="Basic and acidic residues" evidence="8">
    <location>
        <begin position="112"/>
        <end position="138"/>
    </location>
</feature>
<evidence type="ECO:0000256" key="3">
    <source>
        <dbReference type="ARBA" id="ARBA00022553"/>
    </source>
</evidence>
<dbReference type="Gene3D" id="3.30.70.2460">
    <property type="entry name" value="Rad4, beta-hairpin domain BHD3"/>
    <property type="match status" value="1"/>
</dbReference>
<feature type="compositionally biased region" description="Basic and acidic residues" evidence="8">
    <location>
        <begin position="751"/>
        <end position="777"/>
    </location>
</feature>
<feature type="region of interest" description="Disordered" evidence="8">
    <location>
        <begin position="1235"/>
        <end position="1277"/>
    </location>
</feature>
<dbReference type="EMBL" id="NEDP02076751">
    <property type="protein sequence ID" value="OWF34662.1"/>
    <property type="molecule type" value="Genomic_DNA"/>
</dbReference>
<evidence type="ECO:0000256" key="8">
    <source>
        <dbReference type="SAM" id="MobiDB-lite"/>
    </source>
</evidence>
<dbReference type="Pfam" id="PF10404">
    <property type="entry name" value="BHD_2"/>
    <property type="match status" value="1"/>
</dbReference>
<feature type="compositionally biased region" description="Polar residues" evidence="8">
    <location>
        <begin position="679"/>
        <end position="692"/>
    </location>
</feature>
<dbReference type="Pfam" id="PF03835">
    <property type="entry name" value="Rad4"/>
    <property type="match status" value="1"/>
</dbReference>
<evidence type="ECO:0000259" key="10">
    <source>
        <dbReference type="SMART" id="SM01031"/>
    </source>
</evidence>
<proteinExistence type="inferred from homology"/>
<keyword evidence="3" id="KW-0597">Phosphoprotein</keyword>